<comment type="subunit">
    <text evidence="8">Homodimer or homotetramer.</text>
</comment>
<evidence type="ECO:0000256" key="2">
    <source>
        <dbReference type="ARBA" id="ARBA00022617"/>
    </source>
</evidence>
<dbReference type="Proteomes" id="UP000634134">
    <property type="component" value="Unassembled WGS sequence"/>
</dbReference>
<dbReference type="NCBIfam" id="TIGR00198">
    <property type="entry name" value="cat_per_HPI"/>
    <property type="match status" value="1"/>
</dbReference>
<keyword evidence="13" id="KW-1185">Reference proteome</keyword>
<dbReference type="GO" id="GO:0004601">
    <property type="term" value="F:peroxidase activity"/>
    <property type="evidence" value="ECO:0007669"/>
    <property type="project" value="UniProtKB-KW"/>
</dbReference>
<keyword evidence="6 8" id="KW-0376">Hydrogen peroxide</keyword>
<comment type="PTM">
    <text evidence="8">Formation of the three residue Trp-Tyr-Met cross-link is important for the catalase, but not the peroxidase activity of the enzyme.</text>
</comment>
<keyword evidence="1 8" id="KW-0575">Peroxidase</keyword>
<dbReference type="PANTHER" id="PTHR30555">
    <property type="entry name" value="HYDROPEROXIDASE I, BIFUNCTIONAL CATALASE-PEROXIDASE"/>
    <property type="match status" value="1"/>
</dbReference>
<dbReference type="Gene3D" id="1.10.520.10">
    <property type="match status" value="2"/>
</dbReference>
<comment type="similarity">
    <text evidence="8 9">Belongs to the peroxidase family. Peroxidase/catalase subfamily.</text>
</comment>
<dbReference type="EMBL" id="JACYGY010000001">
    <property type="protein sequence ID" value="MBE9464319.1"/>
    <property type="molecule type" value="Genomic_DNA"/>
</dbReference>
<comment type="catalytic activity">
    <reaction evidence="8 9">
        <text>H2O2 + AH2 = A + 2 H2O</text>
        <dbReference type="Rhea" id="RHEA:30275"/>
        <dbReference type="ChEBI" id="CHEBI:13193"/>
        <dbReference type="ChEBI" id="CHEBI:15377"/>
        <dbReference type="ChEBI" id="CHEBI:16240"/>
        <dbReference type="ChEBI" id="CHEBI:17499"/>
        <dbReference type="EC" id="1.11.1.21"/>
    </reaction>
</comment>
<dbReference type="PANTHER" id="PTHR30555:SF0">
    <property type="entry name" value="CATALASE-PEROXIDASE"/>
    <property type="match status" value="1"/>
</dbReference>
<dbReference type="HAMAP" id="MF_01961">
    <property type="entry name" value="Catal_peroxid"/>
    <property type="match status" value="1"/>
</dbReference>
<dbReference type="NCBIfam" id="NF011635">
    <property type="entry name" value="PRK15061.1"/>
    <property type="match status" value="1"/>
</dbReference>
<evidence type="ECO:0000313" key="13">
    <source>
        <dbReference type="Proteomes" id="UP000634134"/>
    </source>
</evidence>
<dbReference type="InterPro" id="IPR010255">
    <property type="entry name" value="Haem_peroxidase_sf"/>
</dbReference>
<feature type="domain" description="Plant heme peroxidase family profile" evidence="11">
    <location>
        <begin position="140"/>
        <end position="450"/>
    </location>
</feature>
<dbReference type="PRINTS" id="PR00458">
    <property type="entry name" value="PEROXIDASE"/>
</dbReference>
<feature type="site" description="Transition state stabilizer" evidence="8">
    <location>
        <position position="103"/>
    </location>
</feature>
<evidence type="ECO:0000256" key="1">
    <source>
        <dbReference type="ARBA" id="ARBA00022559"/>
    </source>
</evidence>
<accession>A0ABR9WGR2</accession>
<evidence type="ECO:0000256" key="4">
    <source>
        <dbReference type="ARBA" id="ARBA00023002"/>
    </source>
</evidence>
<evidence type="ECO:0000256" key="6">
    <source>
        <dbReference type="ARBA" id="ARBA00023324"/>
    </source>
</evidence>
<feature type="active site" description="Proton acceptor" evidence="8">
    <location>
        <position position="107"/>
    </location>
</feature>
<keyword evidence="2 8" id="KW-0349">Heme</keyword>
<dbReference type="CDD" id="cd08200">
    <property type="entry name" value="catalase_peroxidase_2"/>
    <property type="match status" value="1"/>
</dbReference>
<evidence type="ECO:0000256" key="9">
    <source>
        <dbReference type="RuleBase" id="RU003451"/>
    </source>
</evidence>
<name>A0ABR9WGR2_9BACT</name>
<dbReference type="EC" id="1.11.1.21" evidence="8 9"/>
<proteinExistence type="inferred from homology"/>
<dbReference type="PROSITE" id="PS00436">
    <property type="entry name" value="PEROXIDASE_2"/>
    <property type="match status" value="1"/>
</dbReference>
<dbReference type="SUPFAM" id="SSF48113">
    <property type="entry name" value="Heme-dependent peroxidases"/>
    <property type="match status" value="2"/>
</dbReference>
<comment type="function">
    <text evidence="8">Bifunctional enzyme with both catalase and broad-spectrum peroxidase activity.</text>
</comment>
<evidence type="ECO:0000256" key="3">
    <source>
        <dbReference type="ARBA" id="ARBA00022723"/>
    </source>
</evidence>
<evidence type="ECO:0000313" key="12">
    <source>
        <dbReference type="EMBL" id="MBE9464319.1"/>
    </source>
</evidence>
<dbReference type="RefSeq" id="WP_194122394.1">
    <property type="nucleotide sequence ID" value="NZ_JACYGY010000001.1"/>
</dbReference>
<keyword evidence="3 8" id="KW-0479">Metal-binding</keyword>
<dbReference type="InterPro" id="IPR000763">
    <property type="entry name" value="Catalase_peroxidase"/>
</dbReference>
<dbReference type="InterPro" id="IPR002016">
    <property type="entry name" value="Haem_peroxidase"/>
</dbReference>
<dbReference type="Pfam" id="PF00141">
    <property type="entry name" value="peroxidase"/>
    <property type="match status" value="2"/>
</dbReference>
<gene>
    <name evidence="8 12" type="primary">katG</name>
    <name evidence="12" type="ORF">IEE83_20725</name>
</gene>
<comment type="cofactor">
    <cofactor evidence="8">
        <name>heme b</name>
        <dbReference type="ChEBI" id="CHEBI:60344"/>
    </cofactor>
    <text evidence="8">Binds 1 heme b (iron(II)-protoporphyrin IX) group per dimer.</text>
</comment>
<comment type="catalytic activity">
    <reaction evidence="7 8 9">
        <text>2 H2O2 = O2 + 2 H2O</text>
        <dbReference type="Rhea" id="RHEA:20309"/>
        <dbReference type="ChEBI" id="CHEBI:15377"/>
        <dbReference type="ChEBI" id="CHEBI:15379"/>
        <dbReference type="ChEBI" id="CHEBI:16240"/>
        <dbReference type="EC" id="1.11.1.21"/>
    </reaction>
</comment>
<comment type="caution">
    <text evidence="8">Lacks conserved residue(s) required for the propagation of feature annotation.</text>
</comment>
<comment type="caution">
    <text evidence="12">The sequence shown here is derived from an EMBL/GenBank/DDBJ whole genome shotgun (WGS) entry which is preliminary data.</text>
</comment>
<evidence type="ECO:0000256" key="5">
    <source>
        <dbReference type="ARBA" id="ARBA00023004"/>
    </source>
</evidence>
<evidence type="ECO:0000259" key="11">
    <source>
        <dbReference type="PROSITE" id="PS50873"/>
    </source>
</evidence>
<protein>
    <recommendedName>
        <fullName evidence="8 9">Catalase-peroxidase</fullName>
        <shortName evidence="8">CP</shortName>
        <ecNumber evidence="8 9">1.11.1.21</ecNumber>
    </recommendedName>
    <alternativeName>
        <fullName evidence="8">Peroxidase/catalase</fullName>
    </alternativeName>
</protein>
<keyword evidence="4 8" id="KW-0560">Oxidoreductase</keyword>
<dbReference type="Gene3D" id="1.10.420.10">
    <property type="entry name" value="Peroxidase, domain 2"/>
    <property type="match status" value="2"/>
</dbReference>
<keyword evidence="5 8" id="KW-0408">Iron</keyword>
<feature type="region of interest" description="Disordered" evidence="10">
    <location>
        <begin position="1"/>
        <end position="32"/>
    </location>
</feature>
<organism evidence="12 13">
    <name type="scientific">Dyadobacter subterraneus</name>
    <dbReference type="NCBI Taxonomy" id="2773304"/>
    <lineage>
        <taxon>Bacteria</taxon>
        <taxon>Pseudomonadati</taxon>
        <taxon>Bacteroidota</taxon>
        <taxon>Cytophagia</taxon>
        <taxon>Cytophagales</taxon>
        <taxon>Spirosomataceae</taxon>
        <taxon>Dyadobacter</taxon>
    </lineage>
</organism>
<dbReference type="PROSITE" id="PS50873">
    <property type="entry name" value="PEROXIDASE_4"/>
    <property type="match status" value="1"/>
</dbReference>
<feature type="binding site" description="axial binding residue" evidence="8">
    <location>
        <position position="293"/>
    </location>
    <ligand>
        <name>heme b</name>
        <dbReference type="ChEBI" id="CHEBI:60344"/>
    </ligand>
    <ligandPart>
        <name>Fe</name>
        <dbReference type="ChEBI" id="CHEBI:18248"/>
    </ligandPart>
</feature>
<evidence type="ECO:0000256" key="7">
    <source>
        <dbReference type="ARBA" id="ARBA00049145"/>
    </source>
</evidence>
<feature type="cross-link" description="Tryptophyl-tyrosyl-methioninium (Tyr-Met) (with Trp-106)" evidence="8">
    <location>
        <begin position="252"/>
        <end position="278"/>
    </location>
</feature>
<dbReference type="InterPro" id="IPR019793">
    <property type="entry name" value="Peroxidases_heam-ligand_BS"/>
</dbReference>
<dbReference type="InterPro" id="IPR019794">
    <property type="entry name" value="Peroxidases_AS"/>
</dbReference>
<evidence type="ECO:0000256" key="10">
    <source>
        <dbReference type="SAM" id="MobiDB-lite"/>
    </source>
</evidence>
<sequence length="758" mass="83189">MENESGDISKCPFHNGTLNQKDDVQKVGGAGTRNRDWWPNQLKLSILRQHSSLSNPLQEDFNYAEAFKSLDLEAVKQDLHALMTDSQDWWPADFGHYGPLFIRMAWHSAGTYRVGDGRGGAGSGQQRFAPLNSWPDNVSLDKARRLLWPIKQKYGQKISWADLLILTGNIALESMGFKTFGFAGGRADVWEPDEDVYWGSETTWLGNDHRYGQGSAGVAGHGVVSSDEDPGRQIHTRDLEKPLGAAHMGLIYVNPEGPDGNPDPIASARDIRETFGRMAMNDEETVALIAGGHSFGKTHGAAPSDHVGKEPEAAGLESQGLGWSNSYGTGSGADTITSGLEVIWTKTPTQWSNNFFENLFAFEWELTKSPAGAHQWVAKNADAIIPDAYDSNKKHAPTMLTSDLALRLDPAYEKISRRFLENPDEFADAFARAWFKLTHRDMGPRERYLGPDVPQEELIWQDPIPAVDHALIDESDISALKANILASGLSVSELVSTAWASASTYRGSDKRGGANGARIRLAPQKDWKVNNPARLKKVLGTLESIQQEFNSTQSGGKKVSLADLIILAGNAGVEKAAGNTVTVPFTPGRMDASQEQTDVESVGYLEPIADGFRNYQKGKFTVSTEELLIDKAQLLTLTGPELTVLVGGLRVLDINYDGSKNGVFTTRPGQLTNDFFINLLDMRTAWKPISEDKDVYLGTDRSTGQPKWTASRADLVFGSNAELRAISEVYGSFDAQDKFVKDFVAAWTKVTNLGRFDL</sequence>
<reference evidence="13" key="1">
    <citation type="submission" date="2023-07" db="EMBL/GenBank/DDBJ databases">
        <title>Dyadobacter sp. nov 'subterranea' isolated from contaminted grondwater.</title>
        <authorList>
            <person name="Szabo I."/>
            <person name="Al-Omari J."/>
            <person name="Szerdahelyi S.G."/>
            <person name="Rado J."/>
        </authorList>
    </citation>
    <scope>NUCLEOTIDE SEQUENCE [LARGE SCALE GENOMIC DNA]</scope>
    <source>
        <strain evidence="13">UP-52</strain>
    </source>
</reference>
<dbReference type="PROSITE" id="PS00435">
    <property type="entry name" value="PEROXIDASE_1"/>
    <property type="match status" value="1"/>
</dbReference>
<dbReference type="PRINTS" id="PR00460">
    <property type="entry name" value="BPEROXIDASE"/>
</dbReference>
<evidence type="ECO:0000256" key="8">
    <source>
        <dbReference type="HAMAP-Rule" id="MF_01961"/>
    </source>
</evidence>
<dbReference type="CDD" id="cd00649">
    <property type="entry name" value="catalase_peroxidase_1"/>
    <property type="match status" value="1"/>
</dbReference>